<keyword evidence="7" id="KW-0732">Signal</keyword>
<feature type="transmembrane region" description="Helical" evidence="6">
    <location>
        <begin position="855"/>
        <end position="877"/>
    </location>
</feature>
<dbReference type="InterPro" id="IPR017981">
    <property type="entry name" value="GPCR_2-like_7TM"/>
</dbReference>
<feature type="domain" description="G-protein coupled receptors family 2 profile 2" evidence="8">
    <location>
        <begin position="702"/>
        <end position="961"/>
    </location>
</feature>
<protein>
    <submittedName>
        <fullName evidence="9">Adhesion g protein-coupled receptor e2</fullName>
    </submittedName>
</protein>
<dbReference type="CDD" id="cd15039">
    <property type="entry name" value="7tmB3_Methuselah-like"/>
    <property type="match status" value="1"/>
</dbReference>
<feature type="transmembrane region" description="Helical" evidence="6">
    <location>
        <begin position="699"/>
        <end position="727"/>
    </location>
</feature>
<dbReference type="SUPFAM" id="SSF81321">
    <property type="entry name" value="Family A G protein-coupled receptor-like"/>
    <property type="match status" value="1"/>
</dbReference>
<dbReference type="EMBL" id="BLXT01005762">
    <property type="protein sequence ID" value="GFO25550.1"/>
    <property type="molecule type" value="Genomic_DNA"/>
</dbReference>
<dbReference type="PANTHER" id="PTHR45902:SF1">
    <property type="entry name" value="LATROPHILIN RECEPTOR-LIKE PROTEIN A"/>
    <property type="match status" value="1"/>
</dbReference>
<feature type="transmembrane region" description="Helical" evidence="6">
    <location>
        <begin position="812"/>
        <end position="835"/>
    </location>
</feature>
<gene>
    <name evidence="9" type="ORF">PoB_005205500</name>
</gene>
<dbReference type="InterPro" id="IPR053231">
    <property type="entry name" value="GPCR_LN-TM7"/>
</dbReference>
<keyword evidence="2 6" id="KW-0812">Transmembrane</keyword>
<feature type="signal peptide" evidence="7">
    <location>
        <begin position="1"/>
        <end position="28"/>
    </location>
</feature>
<feature type="transmembrane region" description="Helical" evidence="6">
    <location>
        <begin position="939"/>
        <end position="960"/>
    </location>
</feature>
<dbReference type="GO" id="GO:0004930">
    <property type="term" value="F:G protein-coupled receptor activity"/>
    <property type="evidence" value="ECO:0007669"/>
    <property type="project" value="InterPro"/>
</dbReference>
<evidence type="ECO:0000256" key="7">
    <source>
        <dbReference type="SAM" id="SignalP"/>
    </source>
</evidence>
<evidence type="ECO:0000313" key="9">
    <source>
        <dbReference type="EMBL" id="GFO25550.1"/>
    </source>
</evidence>
<evidence type="ECO:0000256" key="2">
    <source>
        <dbReference type="ARBA" id="ARBA00022692"/>
    </source>
</evidence>
<feature type="transmembrane region" description="Helical" evidence="6">
    <location>
        <begin position="772"/>
        <end position="792"/>
    </location>
</feature>
<sequence>MMAAGGCSVNQTIRYVLIFIFTVTIQSALNINQSELERNDDTQKGSTQHVHDAPDPILAESNSSTMHGEEELLQLEETFESVPIKPVPIEEKMLETSEFEIEEPQIKFDTPLTEVGTDDMPLVDRVLLVEERICGQNCGHYPHTFRVARWNKCQTCHCDTMCQIYRDCCPDVLLKYNITYDDSPIVTDCVVDKAVVFDPRELDYQNYQTMVTKCPSLDKVSLRSFKEEKEKCENPNISDQEQSFPVSSPLTGFTYRNIFCARCHNDSHVLDNWGSAVDCHRSAGPLISTTHTREDLYKKLTTTSSVLATQCELQYTRPSPTRIEDGQMDTPLESYKRLCSSVSPPITDVCNATGLSRIRDAELEEACTLYDSVFDGKYRNMFCYLCNMEYPLSFEALRQHVQWGHTGNTARVSFGALLDFNGRDTSIEEVVKLAVDLDQCTATQFFDVFTCGCRELECSEGKYLDANGTCKSLIKDSYLLGYTVCYQLDVTSETSLSEDSVKNMLSETDFLMFDDLKQHRGYVLKFCPNDVNVSMYFKDQFSKYGTLEDLEKIISSTAEKYISYANEYLNPAIHPRITLMYPCLPDNNMENQCPRDTNFSVDGILANAPISFGQEKEIYYIDYTQTSTCAFANLPEDNITFVNNGEMLKFEINGNKLSVSQVTMMVWSNIDYVRVCLTDYNDLAKTATCQTKRENLDTWTISGLVSIVSTSVSLLCLGMTFATYLILPPLRSGGGMNIMALSVLLFIAQALYEFAIEQFENRIVCRVIGIAIHYSWLAAVFSMNACTVERFFKLCYPLQSRSFFLSKKRPFLLATGYSLLCPLIIVVINITSNLWTNGDLGYGSPGLCYIASRASRIAAFAAPMGFIVIINLILLGITVRRLRQRPGIDEDKAEARNSKRSSNKNNKVSLLACVKLSVVTGMTWLLAFLYELIPSDSLSYIITLLIGLQGLMFFFSLVINKRVTELMSARLRFSPRSGSTSTGSHSKNDKVCGSRQNSGATSNTALTAYGSN</sequence>
<accession>A0AAV4C1P9</accession>
<keyword evidence="3 6" id="KW-1133">Transmembrane helix</keyword>
<evidence type="ECO:0000259" key="8">
    <source>
        <dbReference type="PROSITE" id="PS50261"/>
    </source>
</evidence>
<reference evidence="9 10" key="1">
    <citation type="journal article" date="2021" name="Elife">
        <title>Chloroplast acquisition without the gene transfer in kleptoplastic sea slugs, Plakobranchus ocellatus.</title>
        <authorList>
            <person name="Maeda T."/>
            <person name="Takahashi S."/>
            <person name="Yoshida T."/>
            <person name="Shimamura S."/>
            <person name="Takaki Y."/>
            <person name="Nagai Y."/>
            <person name="Toyoda A."/>
            <person name="Suzuki Y."/>
            <person name="Arimoto A."/>
            <person name="Ishii H."/>
            <person name="Satoh N."/>
            <person name="Nishiyama T."/>
            <person name="Hasebe M."/>
            <person name="Maruyama T."/>
            <person name="Minagawa J."/>
            <person name="Obokata J."/>
            <person name="Shigenobu S."/>
        </authorList>
    </citation>
    <scope>NUCLEOTIDE SEQUENCE [LARGE SCALE GENOMIC DNA]</scope>
</reference>
<dbReference type="GO" id="GO:0016020">
    <property type="term" value="C:membrane"/>
    <property type="evidence" value="ECO:0007669"/>
    <property type="project" value="UniProtKB-SubCell"/>
</dbReference>
<dbReference type="AlphaFoldDB" id="A0AAV4C1P9"/>
<dbReference type="Proteomes" id="UP000735302">
    <property type="component" value="Unassembled WGS sequence"/>
</dbReference>
<evidence type="ECO:0000256" key="3">
    <source>
        <dbReference type="ARBA" id="ARBA00022989"/>
    </source>
</evidence>
<dbReference type="InterPro" id="IPR000832">
    <property type="entry name" value="GPCR_2_secretin-like"/>
</dbReference>
<evidence type="ECO:0000313" key="10">
    <source>
        <dbReference type="Proteomes" id="UP000735302"/>
    </source>
</evidence>
<dbReference type="PROSITE" id="PS50261">
    <property type="entry name" value="G_PROTEIN_RECEP_F2_4"/>
    <property type="match status" value="1"/>
</dbReference>
<evidence type="ECO:0000256" key="6">
    <source>
        <dbReference type="SAM" id="Phobius"/>
    </source>
</evidence>
<comment type="caution">
    <text evidence="9">The sequence shown here is derived from an EMBL/GenBank/DDBJ whole genome shotgun (WGS) entry which is preliminary data.</text>
</comment>
<proteinExistence type="predicted"/>
<dbReference type="Pfam" id="PF00002">
    <property type="entry name" value="7tm_2"/>
    <property type="match status" value="1"/>
</dbReference>
<name>A0AAV4C1P9_9GAST</name>
<keyword evidence="9" id="KW-0675">Receptor</keyword>
<keyword evidence="10" id="KW-1185">Reference proteome</keyword>
<organism evidence="9 10">
    <name type="scientific">Plakobranchus ocellatus</name>
    <dbReference type="NCBI Taxonomy" id="259542"/>
    <lineage>
        <taxon>Eukaryota</taxon>
        <taxon>Metazoa</taxon>
        <taxon>Spiralia</taxon>
        <taxon>Lophotrochozoa</taxon>
        <taxon>Mollusca</taxon>
        <taxon>Gastropoda</taxon>
        <taxon>Heterobranchia</taxon>
        <taxon>Euthyneura</taxon>
        <taxon>Panpulmonata</taxon>
        <taxon>Sacoglossa</taxon>
        <taxon>Placobranchoidea</taxon>
        <taxon>Plakobranchidae</taxon>
        <taxon>Plakobranchus</taxon>
    </lineage>
</organism>
<feature type="region of interest" description="Disordered" evidence="5">
    <location>
        <begin position="974"/>
        <end position="1000"/>
    </location>
</feature>
<evidence type="ECO:0000256" key="5">
    <source>
        <dbReference type="SAM" id="MobiDB-lite"/>
    </source>
</evidence>
<feature type="transmembrane region" description="Helical" evidence="6">
    <location>
        <begin position="908"/>
        <end position="933"/>
    </location>
</feature>
<dbReference type="GO" id="GO:0007166">
    <property type="term" value="P:cell surface receptor signaling pathway"/>
    <property type="evidence" value="ECO:0007669"/>
    <property type="project" value="InterPro"/>
</dbReference>
<comment type="subcellular location">
    <subcellularLocation>
        <location evidence="1">Membrane</location>
        <topology evidence="1">Multi-pass membrane protein</topology>
    </subcellularLocation>
</comment>
<feature type="compositionally biased region" description="Polar residues" evidence="5">
    <location>
        <begin position="976"/>
        <end position="985"/>
    </location>
</feature>
<dbReference type="Gene3D" id="1.20.1070.10">
    <property type="entry name" value="Rhodopsin 7-helix transmembrane proteins"/>
    <property type="match status" value="1"/>
</dbReference>
<feature type="chain" id="PRO_5043954860" evidence="7">
    <location>
        <begin position="29"/>
        <end position="1012"/>
    </location>
</feature>
<keyword evidence="4 6" id="KW-0472">Membrane</keyword>
<feature type="transmembrane region" description="Helical" evidence="6">
    <location>
        <begin position="734"/>
        <end position="752"/>
    </location>
</feature>
<dbReference type="PANTHER" id="PTHR45902">
    <property type="entry name" value="LATROPHILIN RECEPTOR-LIKE PROTEIN A"/>
    <property type="match status" value="1"/>
</dbReference>
<evidence type="ECO:0000256" key="4">
    <source>
        <dbReference type="ARBA" id="ARBA00023136"/>
    </source>
</evidence>
<evidence type="ECO:0000256" key="1">
    <source>
        <dbReference type="ARBA" id="ARBA00004141"/>
    </source>
</evidence>